<accession>A0A1V0DYZ5</accession>
<name>A0A1V0DYZ5_9CAUD</name>
<proteinExistence type="predicted"/>
<gene>
    <name evidence="1" type="ORF">CPT_Mijalis121</name>
</gene>
<reference evidence="2" key="1">
    <citation type="submission" date="2017-06" db="EMBL/GenBank/DDBJ databases">
        <title>Complete Genome Sequence of Citrobacter freundii Myophage Mijalis.</title>
        <authorList>
            <person name="Parvateneni S."/>
            <person name="Mijalis E.M."/>
            <person name="Kuty Everett G.F."/>
            <person name="Rasche E.S."/>
            <person name="Liu M."/>
            <person name="Young R.F."/>
        </authorList>
    </citation>
    <scope>NUCLEOTIDE SEQUENCE [LARGE SCALE GENOMIC DNA]</scope>
</reference>
<sequence length="73" mass="8491">MKVLIVRNKKTRQIIASGIYVGRSEVIPFTEVFSHKETFKYYLDEGFLRSNVESFKQTFTSNRTVTQEVILNG</sequence>
<evidence type="ECO:0000313" key="1">
    <source>
        <dbReference type="EMBL" id="ARB06616.1"/>
    </source>
</evidence>
<protein>
    <submittedName>
        <fullName evidence="1">Uncharacterized protein</fullName>
    </submittedName>
</protein>
<dbReference type="EMBL" id="KY654690">
    <property type="protein sequence ID" value="ARB06616.1"/>
    <property type="molecule type" value="Genomic_DNA"/>
</dbReference>
<dbReference type="Proteomes" id="UP000221497">
    <property type="component" value="Segment"/>
</dbReference>
<organism evidence="1 2">
    <name type="scientific">Citrobacter phage Mijalis</name>
    <dbReference type="NCBI Taxonomy" id="1965456"/>
    <lineage>
        <taxon>Viruses</taxon>
        <taxon>Duplodnaviria</taxon>
        <taxon>Heunggongvirae</taxon>
        <taxon>Uroviricota</taxon>
        <taxon>Caudoviricetes</taxon>
        <taxon>Andersonviridae</taxon>
        <taxon>Ounavirinae</taxon>
        <taxon>Mooglevirus</taxon>
        <taxon>Mooglevirus moogle</taxon>
    </lineage>
</organism>
<evidence type="ECO:0000313" key="2">
    <source>
        <dbReference type="Proteomes" id="UP000221497"/>
    </source>
</evidence>